<organism evidence="9 10">
    <name type="scientific">Rhynocoris fuscipes</name>
    <dbReference type="NCBI Taxonomy" id="488301"/>
    <lineage>
        <taxon>Eukaryota</taxon>
        <taxon>Metazoa</taxon>
        <taxon>Ecdysozoa</taxon>
        <taxon>Arthropoda</taxon>
        <taxon>Hexapoda</taxon>
        <taxon>Insecta</taxon>
        <taxon>Pterygota</taxon>
        <taxon>Neoptera</taxon>
        <taxon>Paraneoptera</taxon>
        <taxon>Hemiptera</taxon>
        <taxon>Heteroptera</taxon>
        <taxon>Panheteroptera</taxon>
        <taxon>Cimicomorpha</taxon>
        <taxon>Reduviidae</taxon>
        <taxon>Harpactorinae</taxon>
        <taxon>Harpactorini</taxon>
        <taxon>Rhynocoris</taxon>
    </lineage>
</organism>
<evidence type="ECO:0000256" key="1">
    <source>
        <dbReference type="ARBA" id="ARBA00004613"/>
    </source>
</evidence>
<evidence type="ECO:0000256" key="5">
    <source>
        <dbReference type="ARBA" id="ARBA00022729"/>
    </source>
</evidence>
<dbReference type="GO" id="GO:0005576">
    <property type="term" value="C:extracellular region"/>
    <property type="evidence" value="ECO:0007669"/>
    <property type="project" value="UniProtKB-SubCell"/>
</dbReference>
<comment type="similarity">
    <text evidence="2">Belongs to the AKH/HRTH/RPCH family.</text>
</comment>
<evidence type="ECO:0000256" key="2">
    <source>
        <dbReference type="ARBA" id="ARBA00006145"/>
    </source>
</evidence>
<sequence>MVILLINYTFGQLTFTPGWGSGKRSLIHNSALECNYDPDSFIVIYKYLQVSTIEKNVQYFSLKN</sequence>
<evidence type="ECO:0000256" key="7">
    <source>
        <dbReference type="ARBA" id="ARBA00023283"/>
    </source>
</evidence>
<comment type="caution">
    <text evidence="9">The sequence shown here is derived from an EMBL/GenBank/DDBJ whole genome shotgun (WGS) entry which is preliminary data.</text>
</comment>
<keyword evidence="6" id="KW-0027">Amidation</keyword>
<gene>
    <name evidence="9" type="ORF">O3M35_004235</name>
</gene>
<name>A0AAW1CM11_9HEMI</name>
<evidence type="ECO:0000256" key="4">
    <source>
        <dbReference type="ARBA" id="ARBA00022702"/>
    </source>
</evidence>
<dbReference type="GO" id="GO:0007218">
    <property type="term" value="P:neuropeptide signaling pathway"/>
    <property type="evidence" value="ECO:0007669"/>
    <property type="project" value="UniProtKB-KW"/>
</dbReference>
<reference evidence="9 10" key="1">
    <citation type="submission" date="2022-12" db="EMBL/GenBank/DDBJ databases">
        <title>Chromosome-level genome assembly of true bugs.</title>
        <authorList>
            <person name="Ma L."/>
            <person name="Li H."/>
        </authorList>
    </citation>
    <scope>NUCLEOTIDE SEQUENCE [LARGE SCALE GENOMIC DNA]</scope>
    <source>
        <strain evidence="9">Lab_2022b</strain>
    </source>
</reference>
<keyword evidence="10" id="KW-1185">Reference proteome</keyword>
<proteinExistence type="inferred from homology"/>
<keyword evidence="5" id="KW-0732">Signal</keyword>
<accession>A0AAW1CM11</accession>
<evidence type="ECO:0000256" key="8">
    <source>
        <dbReference type="ARBA" id="ARBA00023320"/>
    </source>
</evidence>
<protein>
    <submittedName>
        <fullName evidence="9">Uncharacterized protein</fullName>
    </submittedName>
</protein>
<keyword evidence="8" id="KW-0527">Neuropeptide</keyword>
<dbReference type="Pfam" id="PF06377">
    <property type="entry name" value="Adipokin_hormo"/>
    <property type="match status" value="1"/>
</dbReference>
<comment type="subcellular location">
    <subcellularLocation>
        <location evidence="1">Secreted</location>
    </subcellularLocation>
</comment>
<dbReference type="PROSITE" id="PS00256">
    <property type="entry name" value="AKH"/>
    <property type="match status" value="1"/>
</dbReference>
<evidence type="ECO:0000313" key="10">
    <source>
        <dbReference type="Proteomes" id="UP001461498"/>
    </source>
</evidence>
<keyword evidence="4" id="KW-0372">Hormone</keyword>
<keyword evidence="7" id="KW-0873">Pyrrolidone carboxylic acid</keyword>
<evidence type="ECO:0000313" key="9">
    <source>
        <dbReference type="EMBL" id="KAK9497532.1"/>
    </source>
</evidence>
<dbReference type="Proteomes" id="UP001461498">
    <property type="component" value="Unassembled WGS sequence"/>
</dbReference>
<evidence type="ECO:0000256" key="3">
    <source>
        <dbReference type="ARBA" id="ARBA00022525"/>
    </source>
</evidence>
<dbReference type="InterPro" id="IPR010475">
    <property type="entry name" value="AKH/RPCH_hormone"/>
</dbReference>
<evidence type="ECO:0000256" key="6">
    <source>
        <dbReference type="ARBA" id="ARBA00022815"/>
    </source>
</evidence>
<dbReference type="EMBL" id="JAPXFL010000014">
    <property type="protein sequence ID" value="KAK9497532.1"/>
    <property type="molecule type" value="Genomic_DNA"/>
</dbReference>
<dbReference type="InterPro" id="IPR002047">
    <property type="entry name" value="Adipokinetic_hormone_CS"/>
</dbReference>
<keyword evidence="3" id="KW-0964">Secreted</keyword>
<dbReference type="AlphaFoldDB" id="A0AAW1CM11"/>
<dbReference type="GO" id="GO:0005179">
    <property type="term" value="F:hormone activity"/>
    <property type="evidence" value="ECO:0007669"/>
    <property type="project" value="UniProtKB-KW"/>
</dbReference>